<keyword evidence="3" id="KW-1185">Reference proteome</keyword>
<dbReference type="RefSeq" id="WP_196291156.1">
    <property type="nucleotide sequence ID" value="NZ_JADQDM010000001.1"/>
</dbReference>
<dbReference type="EMBL" id="JADQDM010000001">
    <property type="protein sequence ID" value="MBF9219688.1"/>
    <property type="molecule type" value="Genomic_DNA"/>
</dbReference>
<gene>
    <name evidence="2" type="ORF">I2H31_01115</name>
</gene>
<name>A0ABS0HYZ6_9BACT</name>
<proteinExistence type="predicted"/>
<organism evidence="2 3">
    <name type="scientific">Hymenobacter ruricola</name>
    <dbReference type="NCBI Taxonomy" id="2791023"/>
    <lineage>
        <taxon>Bacteria</taxon>
        <taxon>Pseudomonadati</taxon>
        <taxon>Bacteroidota</taxon>
        <taxon>Cytophagia</taxon>
        <taxon>Cytophagales</taxon>
        <taxon>Hymenobacteraceae</taxon>
        <taxon>Hymenobacter</taxon>
    </lineage>
</organism>
<protein>
    <submittedName>
        <fullName evidence="2">Uncharacterized protein</fullName>
    </submittedName>
</protein>
<sequence>MKHAYSFLPWRALARWSFLLALGLMLSKSARAQTPEATAWPFSPLSNCYPAWVPQPVLPGQLRAPGGIAPTQAVGGGSPQLTGPAPSSTFGYAFTPQGDLKVLVVFVGFMEDILSGPNGCGSYNAPEWAQDPVQGSGFGVGETFPANYTSVCYTNPTQFSLGATDQSVSNFLYQMSRTSPNPLKVTFGTFPKRINVPASGRSFGDFFGYAQDTINAAAAQFPAFNWGQYDQRTNNPRFNFDNSATGPDGQLDYVIFCFRVSCYPSVRSEDGVAGVPGVTIPANANHPAYTIGTGHCQAGGTLALGAARNGL</sequence>
<feature type="signal peptide" evidence="1">
    <location>
        <begin position="1"/>
        <end position="32"/>
    </location>
</feature>
<evidence type="ECO:0000313" key="2">
    <source>
        <dbReference type="EMBL" id="MBF9219688.1"/>
    </source>
</evidence>
<accession>A0ABS0HYZ6</accession>
<comment type="caution">
    <text evidence="2">The sequence shown here is derived from an EMBL/GenBank/DDBJ whole genome shotgun (WGS) entry which is preliminary data.</text>
</comment>
<feature type="chain" id="PRO_5047171039" evidence="1">
    <location>
        <begin position="33"/>
        <end position="311"/>
    </location>
</feature>
<evidence type="ECO:0000256" key="1">
    <source>
        <dbReference type="SAM" id="SignalP"/>
    </source>
</evidence>
<keyword evidence="1" id="KW-0732">Signal</keyword>
<dbReference type="Proteomes" id="UP000618931">
    <property type="component" value="Unassembled WGS sequence"/>
</dbReference>
<reference evidence="2 3" key="1">
    <citation type="submission" date="2020-11" db="EMBL/GenBank/DDBJ databases">
        <authorList>
            <person name="Kim M.K."/>
        </authorList>
    </citation>
    <scope>NUCLEOTIDE SEQUENCE [LARGE SCALE GENOMIC DNA]</scope>
    <source>
        <strain evidence="2 3">BT662</strain>
    </source>
</reference>
<evidence type="ECO:0000313" key="3">
    <source>
        <dbReference type="Proteomes" id="UP000618931"/>
    </source>
</evidence>